<organism evidence="15 16">
    <name type="scientific">Danaus chrysippus</name>
    <name type="common">African queen</name>
    <dbReference type="NCBI Taxonomy" id="151541"/>
    <lineage>
        <taxon>Eukaryota</taxon>
        <taxon>Metazoa</taxon>
        <taxon>Ecdysozoa</taxon>
        <taxon>Arthropoda</taxon>
        <taxon>Hexapoda</taxon>
        <taxon>Insecta</taxon>
        <taxon>Pterygota</taxon>
        <taxon>Neoptera</taxon>
        <taxon>Endopterygota</taxon>
        <taxon>Lepidoptera</taxon>
        <taxon>Glossata</taxon>
        <taxon>Ditrysia</taxon>
        <taxon>Papilionoidea</taxon>
        <taxon>Nymphalidae</taxon>
        <taxon>Danainae</taxon>
        <taxon>Danaini</taxon>
        <taxon>Danaina</taxon>
        <taxon>Danaus</taxon>
        <taxon>Anosia</taxon>
    </lineage>
</organism>
<dbReference type="InterPro" id="IPR001139">
    <property type="entry name" value="Glyco_hydro_30"/>
</dbReference>
<feature type="domain" description="Glycosyl hydrolase family 30 TIM-barrel" evidence="13">
    <location>
        <begin position="154"/>
        <end position="500"/>
    </location>
</feature>
<feature type="domain" description="Glycosyl hydrolase family 30 beta sandwich" evidence="14">
    <location>
        <begin position="503"/>
        <end position="565"/>
    </location>
</feature>
<dbReference type="GO" id="GO:0004348">
    <property type="term" value="F:glucosylceramidase activity"/>
    <property type="evidence" value="ECO:0007669"/>
    <property type="project" value="UniProtKB-EC"/>
</dbReference>
<dbReference type="GO" id="GO:0030163">
    <property type="term" value="P:protein catabolic process"/>
    <property type="evidence" value="ECO:0007669"/>
    <property type="project" value="UniProtKB-ARBA"/>
</dbReference>
<gene>
    <name evidence="15" type="ORF">DCHRY22_LOCUS4469</name>
</gene>
<dbReference type="InterPro" id="IPR033452">
    <property type="entry name" value="GH30_C"/>
</dbReference>
<dbReference type="GO" id="GO:0051246">
    <property type="term" value="P:regulation of protein metabolic process"/>
    <property type="evidence" value="ECO:0007669"/>
    <property type="project" value="UniProtKB-ARBA"/>
</dbReference>
<evidence type="ECO:0000313" key="16">
    <source>
        <dbReference type="Proteomes" id="UP000789524"/>
    </source>
</evidence>
<dbReference type="Gene3D" id="2.60.40.1180">
    <property type="entry name" value="Golgi alpha-mannosidase II"/>
    <property type="match status" value="1"/>
</dbReference>
<dbReference type="OrthoDB" id="2160638at2759"/>
<accession>A0A8J2W149</accession>
<comment type="catalytic activity">
    <reaction evidence="1">
        <text>a beta-D-glucosyl-(1&lt;-&gt;1')-N-acylsphing-4-enine + H2O = an N-acylsphing-4-enine + D-glucose</text>
        <dbReference type="Rhea" id="RHEA:13269"/>
        <dbReference type="ChEBI" id="CHEBI:4167"/>
        <dbReference type="ChEBI" id="CHEBI:15377"/>
        <dbReference type="ChEBI" id="CHEBI:22801"/>
        <dbReference type="ChEBI" id="CHEBI:52639"/>
        <dbReference type="EC" id="3.2.1.45"/>
    </reaction>
    <physiologicalReaction direction="left-to-right" evidence="1">
        <dbReference type="Rhea" id="RHEA:13270"/>
    </physiologicalReaction>
</comment>
<dbReference type="PRINTS" id="PR00843">
    <property type="entry name" value="GLHYDRLASE30"/>
</dbReference>
<dbReference type="GO" id="GO:0042391">
    <property type="term" value="P:regulation of membrane potential"/>
    <property type="evidence" value="ECO:0007669"/>
    <property type="project" value="UniProtKB-ARBA"/>
</dbReference>
<dbReference type="GO" id="GO:0032006">
    <property type="term" value="P:regulation of TOR signaling"/>
    <property type="evidence" value="ECO:0007669"/>
    <property type="project" value="UniProtKB-ARBA"/>
</dbReference>
<dbReference type="Pfam" id="PF02055">
    <property type="entry name" value="Glyco_hydro_30"/>
    <property type="match status" value="1"/>
</dbReference>
<dbReference type="GO" id="GO:0006066">
    <property type="term" value="P:alcohol metabolic process"/>
    <property type="evidence" value="ECO:0007669"/>
    <property type="project" value="UniProtKB-ARBA"/>
</dbReference>
<dbReference type="GO" id="GO:0008202">
    <property type="term" value="P:steroid metabolic process"/>
    <property type="evidence" value="ECO:0007669"/>
    <property type="project" value="UniProtKB-ARBA"/>
</dbReference>
<evidence type="ECO:0000256" key="10">
    <source>
        <dbReference type="ARBA" id="ARBA00050474"/>
    </source>
</evidence>
<evidence type="ECO:0000256" key="6">
    <source>
        <dbReference type="ARBA" id="ARBA00022729"/>
    </source>
</evidence>
<dbReference type="GO" id="GO:0006680">
    <property type="term" value="P:glucosylceramide catabolic process"/>
    <property type="evidence" value="ECO:0007669"/>
    <property type="project" value="UniProtKB-ARBA"/>
</dbReference>
<evidence type="ECO:0000256" key="7">
    <source>
        <dbReference type="ARBA" id="ARBA00022801"/>
    </source>
</evidence>
<dbReference type="PANTHER" id="PTHR11069:SF23">
    <property type="entry name" value="LYSOSOMAL ACID GLUCOSYLCERAMIDASE"/>
    <property type="match status" value="1"/>
</dbReference>
<evidence type="ECO:0000256" key="2">
    <source>
        <dbReference type="ARBA" id="ARBA00004760"/>
    </source>
</evidence>
<name>A0A8J2W149_9NEOP</name>
<dbReference type="EC" id="3.2.1.45" evidence="5 12"/>
<evidence type="ECO:0000256" key="3">
    <source>
        <dbReference type="ARBA" id="ARBA00004991"/>
    </source>
</evidence>
<dbReference type="AlphaFoldDB" id="A0A8J2W149"/>
<evidence type="ECO:0000256" key="11">
    <source>
        <dbReference type="ARBA" id="ARBA00051345"/>
    </source>
</evidence>
<evidence type="ECO:0000256" key="5">
    <source>
        <dbReference type="ARBA" id="ARBA00012658"/>
    </source>
</evidence>
<comment type="catalytic activity">
    <reaction evidence="10">
        <text>a beta-D-glucosylceramide + H2O = an N-acyl-sphingoid base + D-glucose</text>
        <dbReference type="Rhea" id="RHEA:81447"/>
        <dbReference type="ChEBI" id="CHEBI:4167"/>
        <dbReference type="ChEBI" id="CHEBI:15377"/>
        <dbReference type="ChEBI" id="CHEBI:83264"/>
        <dbReference type="ChEBI" id="CHEBI:83273"/>
    </reaction>
    <physiologicalReaction direction="left-to-right" evidence="10">
        <dbReference type="Rhea" id="RHEA:81448"/>
    </physiologicalReaction>
</comment>
<evidence type="ECO:0000256" key="1">
    <source>
        <dbReference type="ARBA" id="ARBA00001013"/>
    </source>
</evidence>
<keyword evidence="8 12" id="KW-0746">Sphingolipid metabolism</keyword>
<dbReference type="SUPFAM" id="SSF51445">
    <property type="entry name" value="(Trans)glycosidases"/>
    <property type="match status" value="1"/>
</dbReference>
<evidence type="ECO:0000256" key="8">
    <source>
        <dbReference type="ARBA" id="ARBA00022919"/>
    </source>
</evidence>
<dbReference type="GO" id="GO:0005774">
    <property type="term" value="C:vacuolar membrane"/>
    <property type="evidence" value="ECO:0007669"/>
    <property type="project" value="UniProtKB-ARBA"/>
</dbReference>
<evidence type="ECO:0000313" key="15">
    <source>
        <dbReference type="EMBL" id="CAG9563305.1"/>
    </source>
</evidence>
<dbReference type="GO" id="GO:0007040">
    <property type="term" value="P:lysosome organization"/>
    <property type="evidence" value="ECO:0007669"/>
    <property type="project" value="UniProtKB-ARBA"/>
</dbReference>
<reference evidence="15" key="1">
    <citation type="submission" date="2021-09" db="EMBL/GenBank/DDBJ databases">
        <authorList>
            <person name="Martin H S."/>
        </authorList>
    </citation>
    <scope>NUCLEOTIDE SEQUENCE</scope>
</reference>
<dbReference type="GO" id="GO:0005764">
    <property type="term" value="C:lysosome"/>
    <property type="evidence" value="ECO:0007669"/>
    <property type="project" value="UniProtKB-ARBA"/>
</dbReference>
<comment type="caution">
    <text evidence="15">The sequence shown here is derived from an EMBL/GenBank/DDBJ whole genome shotgun (WGS) entry which is preliminary data.</text>
</comment>
<keyword evidence="12" id="KW-0326">Glycosidase</keyword>
<evidence type="ECO:0000256" key="12">
    <source>
        <dbReference type="RuleBase" id="RU361188"/>
    </source>
</evidence>
<evidence type="ECO:0000259" key="13">
    <source>
        <dbReference type="Pfam" id="PF02055"/>
    </source>
</evidence>
<dbReference type="InterPro" id="IPR017853">
    <property type="entry name" value="GH"/>
</dbReference>
<dbReference type="FunFam" id="3.20.20.80:FF:000030">
    <property type="entry name" value="Lysosomal acid glucosylceramidase"/>
    <property type="match status" value="1"/>
</dbReference>
<protein>
    <recommendedName>
        <fullName evidence="5 12">Glucosylceramidase</fullName>
        <ecNumber evidence="5 12">3.2.1.45</ecNumber>
    </recommendedName>
</protein>
<dbReference type="GO" id="GO:0006914">
    <property type="term" value="P:autophagy"/>
    <property type="evidence" value="ECO:0007669"/>
    <property type="project" value="UniProtKB-ARBA"/>
</dbReference>
<dbReference type="PANTHER" id="PTHR11069">
    <property type="entry name" value="GLUCOSYLCERAMIDASE"/>
    <property type="match status" value="1"/>
</dbReference>
<dbReference type="Proteomes" id="UP000789524">
    <property type="component" value="Unassembled WGS sequence"/>
</dbReference>
<dbReference type="GO" id="GO:0016758">
    <property type="term" value="F:hexosyltransferase activity"/>
    <property type="evidence" value="ECO:0007669"/>
    <property type="project" value="UniProtKB-ARBA"/>
</dbReference>
<evidence type="ECO:0000259" key="14">
    <source>
        <dbReference type="Pfam" id="PF17189"/>
    </source>
</evidence>
<keyword evidence="9 12" id="KW-0443">Lipid metabolism</keyword>
<comment type="similarity">
    <text evidence="4 12">Belongs to the glycosyl hydrolase 30 family.</text>
</comment>
<comment type="catalytic activity">
    <reaction evidence="11">
        <text>an N-acyl-1-beta-D-glucosyl-15-methylhexadecasphing-4-enine + H2O = an N-acyl-15-methylhexadecasphing-4-enine + D-glucose</text>
        <dbReference type="Rhea" id="RHEA:34755"/>
        <dbReference type="ChEBI" id="CHEBI:4167"/>
        <dbReference type="ChEBI" id="CHEBI:15377"/>
        <dbReference type="ChEBI" id="CHEBI:70815"/>
        <dbReference type="ChEBI" id="CHEBI:70846"/>
    </reaction>
    <physiologicalReaction direction="left-to-right" evidence="11">
        <dbReference type="Rhea" id="RHEA:34756"/>
    </physiologicalReaction>
</comment>
<comment type="pathway">
    <text evidence="2">Lipid metabolism; sphingolipid metabolism.</text>
</comment>
<keyword evidence="7 12" id="KW-0378">Hydrolase</keyword>
<comment type="pathway">
    <text evidence="3">Sphingolipid metabolism.</text>
</comment>
<sequence length="570" mass="65180">MRHGKTLRLTTELMFLTDVTLSQDTSRSNRSMTLQKISVRDVMKEHPRTAPIGIRRRVSDLPCNARDVGIEGRSVLCVCNATYCDTVTRDAPARGRFAGKRFHKGGGPIQIDFSRSEESANKVHVNETFLDKIKPKFLNSASYTLISEIQYQSIEGFGGSVTDAASINWQKLSPRAQDHFVNSYFSKNGLEYNLIRTPIGGADFSTYPYTYNEYPINDYNLSNFSLSEEDYKLKLPLIKRGQAVSTTDIKVTASTWSPPVWMKTNNAITGFAQVKPEFYQSYADYHLRFIEEYDKENVTVWAITTTNEPINGLIPFVDFNSLGWFPWDLGRWVANNLGPTIKNSKYNKTLILAIDEQRYLLDLYLEGMLAAAPRAIDYIDGIAVHYYGNFFPAQVLTNIQERYPDKIILATEACEGPMPWDVMRVKIGSWERADRYTKHIIDDLNNFVVGWLDWNLCLDEEGGPNWAHNYVDAPILVNGEKDEFYKQPMFYAMGHFSKFIPRGSKRIQVVRTSIGHVETVAFITPERNIVMVLHNPNNSVMRVRITVAWRRYIDVTLDPESIQTVEVNLN</sequence>
<dbReference type="InterPro" id="IPR013780">
    <property type="entry name" value="Glyco_hydro_b"/>
</dbReference>
<dbReference type="EMBL" id="CAKASE010000049">
    <property type="protein sequence ID" value="CAG9563305.1"/>
    <property type="molecule type" value="Genomic_DNA"/>
</dbReference>
<evidence type="ECO:0000256" key="9">
    <source>
        <dbReference type="ARBA" id="ARBA00023098"/>
    </source>
</evidence>
<keyword evidence="6" id="KW-0732">Signal</keyword>
<dbReference type="GO" id="GO:0010605">
    <property type="term" value="P:negative regulation of macromolecule metabolic process"/>
    <property type="evidence" value="ECO:0007669"/>
    <property type="project" value="UniProtKB-ARBA"/>
</dbReference>
<dbReference type="InterPro" id="IPR033453">
    <property type="entry name" value="Glyco_hydro_30_TIM-barrel"/>
</dbReference>
<dbReference type="Gene3D" id="3.20.20.80">
    <property type="entry name" value="Glycosidases"/>
    <property type="match status" value="1"/>
</dbReference>
<dbReference type="GO" id="GO:0016241">
    <property type="term" value="P:regulation of macroautophagy"/>
    <property type="evidence" value="ECO:0007669"/>
    <property type="project" value="UniProtKB-ARBA"/>
</dbReference>
<dbReference type="Pfam" id="PF17189">
    <property type="entry name" value="Glyco_hydro_30C"/>
    <property type="match status" value="1"/>
</dbReference>
<proteinExistence type="inferred from homology"/>
<evidence type="ECO:0000256" key="4">
    <source>
        <dbReference type="ARBA" id="ARBA00005382"/>
    </source>
</evidence>
<dbReference type="GO" id="GO:0005102">
    <property type="term" value="F:signaling receptor binding"/>
    <property type="evidence" value="ECO:0007669"/>
    <property type="project" value="UniProtKB-ARBA"/>
</dbReference>
<keyword evidence="16" id="KW-1185">Reference proteome</keyword>